<gene>
    <name evidence="1" type="ordered locus">GSU2512</name>
</gene>
<dbReference type="Proteomes" id="UP000000577">
    <property type="component" value="Chromosome"/>
</dbReference>
<dbReference type="PATRIC" id="fig|243231.5.peg.2541"/>
<reference evidence="1 2" key="2">
    <citation type="journal article" date="2012" name="BMC Genomics">
        <title>Comparative genomic analysis of Geobacter sulfurreducens KN400, a strain with enhanced capacity for extracellular electron transfer and electricity production.</title>
        <authorList>
            <person name="Butler J.E."/>
            <person name="Young N.D."/>
            <person name="Aklujkar M."/>
            <person name="Lovley D.R."/>
        </authorList>
    </citation>
    <scope>NUCLEOTIDE SEQUENCE [LARGE SCALE GENOMIC DNA]</scope>
    <source>
        <strain evidence="2">ATCC 51573 / DSM 12127 / PCA</strain>
    </source>
</reference>
<keyword evidence="2" id="KW-1185">Reference proteome</keyword>
<dbReference type="EnsemblBacteria" id="AAR35885">
    <property type="protein sequence ID" value="AAR35885"/>
    <property type="gene ID" value="GSU2512"/>
</dbReference>
<evidence type="ECO:0000313" key="2">
    <source>
        <dbReference type="Proteomes" id="UP000000577"/>
    </source>
</evidence>
<dbReference type="EMBL" id="AE017180">
    <property type="protein sequence ID" value="AAR35885.1"/>
    <property type="molecule type" value="Genomic_DNA"/>
</dbReference>
<dbReference type="AlphaFoldDB" id="Q74A78"/>
<evidence type="ECO:0008006" key="3">
    <source>
        <dbReference type="Google" id="ProtNLM"/>
    </source>
</evidence>
<dbReference type="KEGG" id="gsu:GSU2512"/>
<dbReference type="RefSeq" id="WP_010943150.1">
    <property type="nucleotide sequence ID" value="NC_002939.5"/>
</dbReference>
<proteinExistence type="predicted"/>
<dbReference type="eggNOG" id="ENOG5030XPR">
    <property type="taxonomic scope" value="Bacteria"/>
</dbReference>
<name>Q74A78_GEOSL</name>
<organism evidence="1 2">
    <name type="scientific">Geobacter sulfurreducens (strain ATCC 51573 / DSM 12127 / PCA)</name>
    <dbReference type="NCBI Taxonomy" id="243231"/>
    <lineage>
        <taxon>Bacteria</taxon>
        <taxon>Pseudomonadati</taxon>
        <taxon>Thermodesulfobacteriota</taxon>
        <taxon>Desulfuromonadia</taxon>
        <taxon>Geobacterales</taxon>
        <taxon>Geobacteraceae</taxon>
        <taxon>Geobacter</taxon>
    </lineage>
</organism>
<reference evidence="1 2" key="1">
    <citation type="journal article" date="2003" name="Science">
        <title>Genome of Geobacter sulfurreducens: metal reduction in subsurface environments.</title>
        <authorList>
            <person name="Methe B.A."/>
            <person name="Nelson K.E."/>
            <person name="Eisen J.A."/>
            <person name="Paulsen I.T."/>
            <person name="Nelson W."/>
            <person name="Heidelberg J.F."/>
            <person name="Wu D."/>
            <person name="Wu M."/>
            <person name="Ward N."/>
            <person name="Beanan M.J."/>
            <person name="Dodson R.J."/>
            <person name="Madupu R."/>
            <person name="Brinkac L.M."/>
            <person name="Daugherty S.C."/>
            <person name="DeBoy R.T."/>
            <person name="Durkin A.S."/>
            <person name="Gwinn M."/>
            <person name="Kolonay J.F."/>
            <person name="Sullivan S.A."/>
            <person name="Haft D.H."/>
            <person name="Selengut J."/>
            <person name="Davidsen T.M."/>
            <person name="Zafar N."/>
            <person name="White O."/>
            <person name="Tran B."/>
            <person name="Romero C."/>
            <person name="Forberger H.A."/>
            <person name="Weidman J."/>
            <person name="Khouri H."/>
            <person name="Feldblyum T.V."/>
            <person name="Utterback T.R."/>
            <person name="Van Aken S.E."/>
            <person name="Lovley D.R."/>
            <person name="Fraser C.M."/>
        </authorList>
    </citation>
    <scope>NUCLEOTIDE SEQUENCE [LARGE SCALE GENOMIC DNA]</scope>
    <source>
        <strain evidence="2">ATCC 51573 / DSM 12127 / PCA</strain>
    </source>
</reference>
<accession>Q74A78</accession>
<dbReference type="STRING" id="243231.GSU2512"/>
<dbReference type="InParanoid" id="Q74A78"/>
<dbReference type="OrthoDB" id="5406013at2"/>
<sequence>MRQSIAHTLAGTAARSTLAVMIAVVLGFGPDAALAKRGGRDDNRTEFYGIVQERPEQGLHGTWVIDGRTVATDSRTEFDQSEGRLDVGSCAKVHIRNGRVHEIDSEPMGHCR</sequence>
<protein>
    <recommendedName>
        <fullName evidence="3">DUF5666 domain-containing protein</fullName>
    </recommendedName>
</protein>
<dbReference type="HOGENOM" id="CLU_2142317_0_0_7"/>
<evidence type="ECO:0000313" key="1">
    <source>
        <dbReference type="EMBL" id="AAR35885.1"/>
    </source>
</evidence>